<dbReference type="EMBL" id="SIDB01000007">
    <property type="protein sequence ID" value="KAI3430759.1"/>
    <property type="molecule type" value="Genomic_DNA"/>
</dbReference>
<reference evidence="2" key="1">
    <citation type="journal article" date="2019" name="Plant J.">
        <title>Chlorella vulgaris genome assembly and annotation reveals the molecular basis for metabolic acclimation to high light conditions.</title>
        <authorList>
            <person name="Cecchin M."/>
            <person name="Marcolungo L."/>
            <person name="Rossato M."/>
            <person name="Girolomoni L."/>
            <person name="Cosentino E."/>
            <person name="Cuine S."/>
            <person name="Li-Beisson Y."/>
            <person name="Delledonne M."/>
            <person name="Ballottari M."/>
        </authorList>
    </citation>
    <scope>NUCLEOTIDE SEQUENCE</scope>
    <source>
        <strain evidence="2">211/11P</strain>
    </source>
</reference>
<organism evidence="2 3">
    <name type="scientific">Chlorella vulgaris</name>
    <name type="common">Green alga</name>
    <dbReference type="NCBI Taxonomy" id="3077"/>
    <lineage>
        <taxon>Eukaryota</taxon>
        <taxon>Viridiplantae</taxon>
        <taxon>Chlorophyta</taxon>
        <taxon>core chlorophytes</taxon>
        <taxon>Trebouxiophyceae</taxon>
        <taxon>Chlorellales</taxon>
        <taxon>Chlorellaceae</taxon>
        <taxon>Chlorella clade</taxon>
        <taxon>Chlorella</taxon>
    </lineage>
</organism>
<evidence type="ECO:0000256" key="1">
    <source>
        <dbReference type="SAM" id="MobiDB-lite"/>
    </source>
</evidence>
<reference evidence="2" key="2">
    <citation type="submission" date="2020-11" db="EMBL/GenBank/DDBJ databases">
        <authorList>
            <person name="Cecchin M."/>
            <person name="Marcolungo L."/>
            <person name="Rossato M."/>
            <person name="Girolomoni L."/>
            <person name="Cosentino E."/>
            <person name="Cuine S."/>
            <person name="Li-Beisson Y."/>
            <person name="Delledonne M."/>
            <person name="Ballottari M."/>
        </authorList>
    </citation>
    <scope>NUCLEOTIDE SEQUENCE</scope>
    <source>
        <strain evidence="2">211/11P</strain>
        <tissue evidence="2">Whole cell</tissue>
    </source>
</reference>
<protein>
    <recommendedName>
        <fullName evidence="4">BTB domain-containing protein</fullName>
    </recommendedName>
</protein>
<dbReference type="AlphaFoldDB" id="A0A9D4TQA5"/>
<accession>A0A9D4TQA5</accession>
<dbReference type="Proteomes" id="UP001055712">
    <property type="component" value="Unassembled WGS sequence"/>
</dbReference>
<evidence type="ECO:0008006" key="4">
    <source>
        <dbReference type="Google" id="ProtNLM"/>
    </source>
</evidence>
<evidence type="ECO:0000313" key="3">
    <source>
        <dbReference type="Proteomes" id="UP001055712"/>
    </source>
</evidence>
<proteinExistence type="predicted"/>
<comment type="caution">
    <text evidence="2">The sequence shown here is derived from an EMBL/GenBank/DDBJ whole genome shotgun (WGS) entry which is preliminary data.</text>
</comment>
<evidence type="ECO:0000313" key="2">
    <source>
        <dbReference type="EMBL" id="KAI3430759.1"/>
    </source>
</evidence>
<name>A0A9D4TQA5_CHLVU</name>
<keyword evidence="3" id="KW-1185">Reference proteome</keyword>
<feature type="region of interest" description="Disordered" evidence="1">
    <location>
        <begin position="57"/>
        <end position="83"/>
    </location>
</feature>
<gene>
    <name evidence="2" type="ORF">D9Q98_009171</name>
</gene>
<sequence length="416" mass="42124">MPPKTVEGHLSREALQRLGKPDLTLVLGSSRFPVHKSLVCSASGVLASLIKEFPDQDELPLPSGGGGKGTDAGQPPAGAGLFGAVQPPAAAEAAPAPAGAGVFGAVQPPAAAAAAPAPAGAGLFGAVQPPAAAAAAPAPAGAGVFGVYQPPAAAAAAPAPAGAGAFGAIQPPAAAAAAPAPAGAGAFGVYQPPAAANGFAAAAARFGANQVSAAISCEERIGRMLKQVYGVSISLESAHEAMAMLELADYWDCRAVLPAADTCLALEVQSGRAAPLQWQSSGNHSFGSVPRFSPSWDHAKLLQFIRLASKHKLRRLMATCLPLLWALTGSRVQAAVAELDAPVAQALLLDVASCNSDVLRSAEKPACNVCKTKLRLSLTFWASHICEICKAVTMQCWSESAQLFERELLRRGWGCS</sequence>